<evidence type="ECO:0000256" key="7">
    <source>
        <dbReference type="ARBA" id="ARBA00023010"/>
    </source>
</evidence>
<dbReference type="InterPro" id="IPR022813">
    <property type="entry name" value="SecD/SecF_arch_bac"/>
</dbReference>
<proteinExistence type="inferred from homology"/>
<evidence type="ECO:0000256" key="9">
    <source>
        <dbReference type="HAMAP-Rule" id="MF_01463"/>
    </source>
</evidence>
<dbReference type="Pfam" id="PF22599">
    <property type="entry name" value="SecDF_P1_head"/>
    <property type="match status" value="1"/>
</dbReference>
<dbReference type="InterPro" id="IPR005791">
    <property type="entry name" value="SecD"/>
</dbReference>
<evidence type="ECO:0000256" key="5">
    <source>
        <dbReference type="ARBA" id="ARBA00022927"/>
    </source>
</evidence>
<dbReference type="GO" id="GO:0043952">
    <property type="term" value="P:protein transport by the Sec complex"/>
    <property type="evidence" value="ECO:0007669"/>
    <property type="project" value="UniProtKB-UniRule"/>
</dbReference>
<evidence type="ECO:0000256" key="4">
    <source>
        <dbReference type="ARBA" id="ARBA00022692"/>
    </source>
</evidence>
<comment type="caution">
    <text evidence="9">Lacks conserved residue(s) required for the propagation of feature annotation.</text>
</comment>
<feature type="transmembrane region" description="Helical" evidence="9">
    <location>
        <begin position="306"/>
        <end position="327"/>
    </location>
</feature>
<dbReference type="Gene3D" id="1.20.1640.10">
    <property type="entry name" value="Multidrug efflux transporter AcrB transmembrane domain"/>
    <property type="match status" value="1"/>
</dbReference>
<sequence>MKRTAKPVFFIVALLILFLTYTSIWGISVQHGDNRITYLKGAGDIRWGIDIRGGVEATFSPDTTEEVTRQDMEAARSTIETRMVSNHITDYELNVDYDNQRIIVRFPWRSDETDFNPEEAINELAATALLTFREGDEHASEEMGEDGSIVYRTPTGTTESTIILQGSDIESAEPAMYDDGTGRMSYVVNVTMSDEGAQKFAEATERLTGQVISIWMDDVMISNPVVNEAITGGECSITGNFDAQSASKLANQINAGALPFKLKTTNFSTISPSMGESSLNAMMIAGVIAFAIVAVFMIVMFRLPGFVAVISLLGQVAVSFIAISGYLPFINSFTMTLPGIAGIILSIGMGVDANIITATRIKEELWAGKSLDSAISRGDENSFWAIFDGNITTIIVALILMGVFGPSNILSMLFGNSTTGSIYSFGYTLLVGNFGNFIMGVGASRLMTKSLASFKPLRKKWLYGGPAE</sequence>
<dbReference type="PANTHER" id="PTHR30081:SF1">
    <property type="entry name" value="PROTEIN TRANSLOCASE SUBUNIT SECD"/>
    <property type="match status" value="1"/>
</dbReference>
<evidence type="ECO:0000259" key="10">
    <source>
        <dbReference type="Pfam" id="PF02355"/>
    </source>
</evidence>
<feature type="transmembrane region" description="Helical" evidence="9">
    <location>
        <begin position="339"/>
        <end position="361"/>
    </location>
</feature>
<dbReference type="SUPFAM" id="SSF82866">
    <property type="entry name" value="Multidrug efflux transporter AcrB transmembrane domain"/>
    <property type="match status" value="1"/>
</dbReference>
<dbReference type="InterPro" id="IPR048634">
    <property type="entry name" value="SecD_SecF_C"/>
</dbReference>
<comment type="function">
    <text evidence="9">Part of the Sec protein translocase complex. Interacts with the SecYEG preprotein conducting channel. SecDF uses the proton motive force (PMF) to complete protein translocation after the ATP-dependent function of SecA.</text>
</comment>
<keyword evidence="5 9" id="KW-0653">Protein transport</keyword>
<evidence type="ECO:0000313" key="12">
    <source>
        <dbReference type="EMBL" id="HIR57012.1"/>
    </source>
</evidence>
<protein>
    <recommendedName>
        <fullName evidence="9">Protein translocase subunit SecD</fullName>
    </recommendedName>
</protein>
<dbReference type="InterPro" id="IPR055344">
    <property type="entry name" value="SecD_SecF_C_bact"/>
</dbReference>
<reference evidence="12" key="1">
    <citation type="submission" date="2020-10" db="EMBL/GenBank/DDBJ databases">
        <authorList>
            <person name="Gilroy R."/>
        </authorList>
    </citation>
    <scope>NUCLEOTIDE SEQUENCE</scope>
    <source>
        <strain evidence="12">ChiSjej1B19-7085</strain>
    </source>
</reference>
<evidence type="ECO:0000256" key="8">
    <source>
        <dbReference type="ARBA" id="ARBA00023136"/>
    </source>
</evidence>
<dbReference type="Gene3D" id="3.30.1360.200">
    <property type="match status" value="1"/>
</dbReference>
<evidence type="ECO:0000256" key="6">
    <source>
        <dbReference type="ARBA" id="ARBA00022989"/>
    </source>
</evidence>
<keyword evidence="8 9" id="KW-0472">Membrane</keyword>
<accession>A0A9D1DQ89</accession>
<dbReference type="NCBIfam" id="TIGR01129">
    <property type="entry name" value="secD"/>
    <property type="match status" value="1"/>
</dbReference>
<comment type="subunit">
    <text evidence="9">Forms a complex with SecF. Part of the essential Sec protein translocation apparatus which comprises SecA, SecYEG and auxiliary proteins SecDF. Other proteins may also be involved.</text>
</comment>
<dbReference type="GO" id="GO:0015450">
    <property type="term" value="F:protein-transporting ATPase activity"/>
    <property type="evidence" value="ECO:0007669"/>
    <property type="project" value="InterPro"/>
</dbReference>
<reference evidence="12" key="2">
    <citation type="journal article" date="2021" name="PeerJ">
        <title>Extensive microbial diversity within the chicken gut microbiome revealed by metagenomics and culture.</title>
        <authorList>
            <person name="Gilroy R."/>
            <person name="Ravi A."/>
            <person name="Getino M."/>
            <person name="Pursley I."/>
            <person name="Horton D.L."/>
            <person name="Alikhan N.F."/>
            <person name="Baker D."/>
            <person name="Gharbi K."/>
            <person name="Hall N."/>
            <person name="Watson M."/>
            <person name="Adriaenssens E.M."/>
            <person name="Foster-Nyarko E."/>
            <person name="Jarju S."/>
            <person name="Secka A."/>
            <person name="Antonio M."/>
            <person name="Oren A."/>
            <person name="Chaudhuri R.R."/>
            <person name="La Ragione R."/>
            <person name="Hildebrand F."/>
            <person name="Pallen M.J."/>
        </authorList>
    </citation>
    <scope>NUCLEOTIDE SEQUENCE</scope>
    <source>
        <strain evidence="12">ChiSjej1B19-7085</strain>
    </source>
</reference>
<dbReference type="InterPro" id="IPR054384">
    <property type="entry name" value="SecDF_P1_head"/>
</dbReference>
<feature type="transmembrane region" description="Helical" evidence="9">
    <location>
        <begin position="425"/>
        <end position="448"/>
    </location>
</feature>
<comment type="subcellular location">
    <subcellularLocation>
        <location evidence="1 9">Cell membrane</location>
        <topology evidence="1 9">Multi-pass membrane protein</topology>
    </subcellularLocation>
</comment>
<dbReference type="GO" id="GO:0006605">
    <property type="term" value="P:protein targeting"/>
    <property type="evidence" value="ECO:0007669"/>
    <property type="project" value="UniProtKB-UniRule"/>
</dbReference>
<keyword evidence="2 9" id="KW-0813">Transport</keyword>
<keyword evidence="6 9" id="KW-1133">Transmembrane helix</keyword>
<dbReference type="EMBL" id="DVHF01000056">
    <property type="protein sequence ID" value="HIR57012.1"/>
    <property type="molecule type" value="Genomic_DNA"/>
</dbReference>
<dbReference type="NCBIfam" id="TIGR00916">
    <property type="entry name" value="2A0604s01"/>
    <property type="match status" value="1"/>
</dbReference>
<dbReference type="PANTHER" id="PTHR30081">
    <property type="entry name" value="PROTEIN-EXPORT MEMBRANE PROTEIN SEC"/>
    <property type="match status" value="1"/>
</dbReference>
<dbReference type="HAMAP" id="MF_01463_B">
    <property type="entry name" value="SecD_B"/>
    <property type="match status" value="1"/>
</dbReference>
<evidence type="ECO:0000259" key="11">
    <source>
        <dbReference type="Pfam" id="PF22599"/>
    </source>
</evidence>
<evidence type="ECO:0000313" key="13">
    <source>
        <dbReference type="Proteomes" id="UP000886785"/>
    </source>
</evidence>
<name>A0A9D1DQ89_9FIRM</name>
<dbReference type="Proteomes" id="UP000886785">
    <property type="component" value="Unassembled WGS sequence"/>
</dbReference>
<evidence type="ECO:0000256" key="3">
    <source>
        <dbReference type="ARBA" id="ARBA00022475"/>
    </source>
</evidence>
<comment type="caution">
    <text evidence="12">The sequence shown here is derived from an EMBL/GenBank/DDBJ whole genome shotgun (WGS) entry which is preliminary data.</text>
</comment>
<feature type="domain" description="SecDF P1 head subdomain" evidence="11">
    <location>
        <begin position="158"/>
        <end position="259"/>
    </location>
</feature>
<feature type="transmembrane region" description="Helical" evidence="9">
    <location>
        <begin position="279"/>
        <end position="299"/>
    </location>
</feature>
<evidence type="ECO:0000256" key="1">
    <source>
        <dbReference type="ARBA" id="ARBA00004651"/>
    </source>
</evidence>
<gene>
    <name evidence="9 12" type="primary">secD</name>
    <name evidence="12" type="ORF">IAA54_05030</name>
</gene>
<dbReference type="Gene3D" id="3.30.70.3400">
    <property type="match status" value="1"/>
</dbReference>
<dbReference type="GO" id="GO:0065002">
    <property type="term" value="P:intracellular protein transmembrane transport"/>
    <property type="evidence" value="ECO:0007669"/>
    <property type="project" value="UniProtKB-UniRule"/>
</dbReference>
<keyword evidence="7 9" id="KW-0811">Translocation</keyword>
<dbReference type="Pfam" id="PF02355">
    <property type="entry name" value="SecD_SecF_C"/>
    <property type="match status" value="1"/>
</dbReference>
<comment type="similarity">
    <text evidence="9">Belongs to the SecD/SecF family. SecD subfamily.</text>
</comment>
<dbReference type="AlphaFoldDB" id="A0A9D1DQ89"/>
<keyword evidence="3 9" id="KW-1003">Cell membrane</keyword>
<organism evidence="12 13">
    <name type="scientific">Candidatus Gallacutalibacter pullicola</name>
    <dbReference type="NCBI Taxonomy" id="2840830"/>
    <lineage>
        <taxon>Bacteria</taxon>
        <taxon>Bacillati</taxon>
        <taxon>Bacillota</taxon>
        <taxon>Clostridia</taxon>
        <taxon>Eubacteriales</taxon>
        <taxon>Candidatus Gallacutalibacter</taxon>
    </lineage>
</organism>
<dbReference type="GO" id="GO:0005886">
    <property type="term" value="C:plasma membrane"/>
    <property type="evidence" value="ECO:0007669"/>
    <property type="project" value="UniProtKB-SubCell"/>
</dbReference>
<feature type="transmembrane region" description="Helical" evidence="9">
    <location>
        <begin position="382"/>
        <end position="405"/>
    </location>
</feature>
<keyword evidence="4 9" id="KW-0812">Transmembrane</keyword>
<evidence type="ECO:0000256" key="2">
    <source>
        <dbReference type="ARBA" id="ARBA00022448"/>
    </source>
</evidence>
<feature type="domain" description="Protein export membrane protein SecD/SecF C-terminal" evidence="10">
    <location>
        <begin position="261"/>
        <end position="402"/>
    </location>
</feature>